<keyword evidence="5" id="KW-1185">Reference proteome</keyword>
<dbReference type="InterPro" id="IPR003591">
    <property type="entry name" value="Leu-rich_rpt_typical-subtyp"/>
</dbReference>
<dbReference type="InterPro" id="IPR055414">
    <property type="entry name" value="LRR_R13L4/SHOC2-like"/>
</dbReference>
<evidence type="ECO:0000259" key="3">
    <source>
        <dbReference type="Pfam" id="PF23598"/>
    </source>
</evidence>
<dbReference type="EMBL" id="MCGO01000016">
    <property type="protein sequence ID" value="ORY46568.1"/>
    <property type="molecule type" value="Genomic_DNA"/>
</dbReference>
<dbReference type="Proteomes" id="UP000193642">
    <property type="component" value="Unassembled WGS sequence"/>
</dbReference>
<organism evidence="4 5">
    <name type="scientific">Rhizoclosmatium globosum</name>
    <dbReference type="NCBI Taxonomy" id="329046"/>
    <lineage>
        <taxon>Eukaryota</taxon>
        <taxon>Fungi</taxon>
        <taxon>Fungi incertae sedis</taxon>
        <taxon>Chytridiomycota</taxon>
        <taxon>Chytridiomycota incertae sedis</taxon>
        <taxon>Chytridiomycetes</taxon>
        <taxon>Chytridiales</taxon>
        <taxon>Chytriomycetaceae</taxon>
        <taxon>Rhizoclosmatium</taxon>
    </lineage>
</organism>
<dbReference type="PANTHER" id="PTHR48009:SF16">
    <property type="entry name" value="LEUCINE-RICH REPEAT-CONTAINING N-TERMINAL PLANT-TYPE DOMAIN-CONTAINING PROTEIN"/>
    <property type="match status" value="1"/>
</dbReference>
<feature type="domain" description="Disease resistance R13L4/SHOC-2-like LRR" evidence="3">
    <location>
        <begin position="231"/>
        <end position="305"/>
    </location>
</feature>
<dbReference type="Pfam" id="PF23598">
    <property type="entry name" value="LRR_14"/>
    <property type="match status" value="1"/>
</dbReference>
<dbReference type="Gene3D" id="3.80.10.10">
    <property type="entry name" value="Ribonuclease Inhibitor"/>
    <property type="match status" value="2"/>
</dbReference>
<accession>A0A1Y2CHQ2</accession>
<dbReference type="AlphaFoldDB" id="A0A1Y2CHQ2"/>
<keyword evidence="1" id="KW-0433">Leucine-rich repeat</keyword>
<reference evidence="4 5" key="1">
    <citation type="submission" date="2016-07" db="EMBL/GenBank/DDBJ databases">
        <title>Pervasive Adenine N6-methylation of Active Genes in Fungi.</title>
        <authorList>
            <consortium name="DOE Joint Genome Institute"/>
            <person name="Mondo S.J."/>
            <person name="Dannebaum R.O."/>
            <person name="Kuo R.C."/>
            <person name="Labutti K."/>
            <person name="Haridas S."/>
            <person name="Kuo A."/>
            <person name="Salamov A."/>
            <person name="Ahrendt S.R."/>
            <person name="Lipzen A."/>
            <person name="Sullivan W."/>
            <person name="Andreopoulos W.B."/>
            <person name="Clum A."/>
            <person name="Lindquist E."/>
            <person name="Daum C."/>
            <person name="Ramamoorthy G.K."/>
            <person name="Gryganskyi A."/>
            <person name="Culley D."/>
            <person name="Magnuson J.K."/>
            <person name="James T.Y."/>
            <person name="O'Malley M.A."/>
            <person name="Stajich J.E."/>
            <person name="Spatafora J.W."/>
            <person name="Visel A."/>
            <person name="Grigoriev I.V."/>
        </authorList>
    </citation>
    <scope>NUCLEOTIDE SEQUENCE [LARGE SCALE GENOMIC DNA]</scope>
    <source>
        <strain evidence="4 5">JEL800</strain>
    </source>
</reference>
<protein>
    <submittedName>
        <fullName evidence="4">L domain-like protein</fullName>
    </submittedName>
</protein>
<evidence type="ECO:0000256" key="1">
    <source>
        <dbReference type="ARBA" id="ARBA00022614"/>
    </source>
</evidence>
<feature type="non-terminal residue" evidence="4">
    <location>
        <position position="1"/>
    </location>
</feature>
<dbReference type="Pfam" id="PF00560">
    <property type="entry name" value="LRR_1"/>
    <property type="match status" value="2"/>
</dbReference>
<dbReference type="InterPro" id="IPR053213">
    <property type="entry name" value="RLP29"/>
</dbReference>
<comment type="caution">
    <text evidence="4">The sequence shown here is derived from an EMBL/GenBank/DDBJ whole genome shotgun (WGS) entry which is preliminary data.</text>
</comment>
<evidence type="ECO:0000313" key="4">
    <source>
        <dbReference type="EMBL" id="ORY46568.1"/>
    </source>
</evidence>
<name>A0A1Y2CHQ2_9FUNG</name>
<evidence type="ECO:0000313" key="5">
    <source>
        <dbReference type="Proteomes" id="UP000193642"/>
    </source>
</evidence>
<evidence type="ECO:0000256" key="2">
    <source>
        <dbReference type="ARBA" id="ARBA00022737"/>
    </source>
</evidence>
<dbReference type="PANTHER" id="PTHR48009">
    <property type="entry name" value="LEUCINE-RICH REPEAT (LRR) FAMILY PROTEIN"/>
    <property type="match status" value="1"/>
</dbReference>
<dbReference type="SMART" id="SM00369">
    <property type="entry name" value="LRR_TYP"/>
    <property type="match status" value="2"/>
</dbReference>
<proteinExistence type="predicted"/>
<keyword evidence="2" id="KW-0677">Repeat</keyword>
<dbReference type="InterPro" id="IPR001611">
    <property type="entry name" value="Leu-rich_rpt"/>
</dbReference>
<sequence length="339" mass="39124">QYYYRSKKHFAADYTNCFISMHQSLPPSQHYAQMTDLPFELIEQIFRWIRPQDVWKLGAYPHHSKPFSSPSFITMNLRRFVDNHAEFASPESWEALTPDVQYWKSPEPYQTAYIRNYRSNLKLLSWGVDSNFDETLNTQALLGSQIPRQLCLLEHITILNINGCQLTGQIPTEIENLVSLTRLDLHNNLLEGISGTLPAELGKLECLEELYIAKTNIEGPFPEEWGQDGMFKQLRTLELSSNDGLSCCIRHFGRFSELRYLDLSYCNIVQIPRELGQLLKLETLDISYNCLVGEVPFELSTLQHLEKCDLIGNEGLSCSFVFPRASLDLKIIKTWTDLM</sequence>
<gene>
    <name evidence="4" type="ORF">BCR33DRAFT_715615</name>
</gene>
<dbReference type="OrthoDB" id="676979at2759"/>
<dbReference type="SUPFAM" id="SSF52058">
    <property type="entry name" value="L domain-like"/>
    <property type="match status" value="1"/>
</dbReference>
<dbReference type="InterPro" id="IPR032675">
    <property type="entry name" value="LRR_dom_sf"/>
</dbReference>